<evidence type="ECO:0000313" key="3">
    <source>
        <dbReference type="EMBL" id="OWJ65691.1"/>
    </source>
</evidence>
<organism evidence="3 4">
    <name type="scientific">Inquilinus limosus</name>
    <dbReference type="NCBI Taxonomy" id="171674"/>
    <lineage>
        <taxon>Bacteria</taxon>
        <taxon>Pseudomonadati</taxon>
        <taxon>Pseudomonadota</taxon>
        <taxon>Alphaproteobacteria</taxon>
        <taxon>Rhodospirillales</taxon>
        <taxon>Rhodospirillaceae</taxon>
        <taxon>Inquilinus</taxon>
    </lineage>
</organism>
<accession>A0A211ZK90</accession>
<gene>
    <name evidence="3" type="ORF">BWR60_18285</name>
</gene>
<dbReference type="SUPFAM" id="SSF63992">
    <property type="entry name" value="Dipeptide transport protein"/>
    <property type="match status" value="1"/>
</dbReference>
<evidence type="ECO:0000313" key="4">
    <source>
        <dbReference type="Proteomes" id="UP000196655"/>
    </source>
</evidence>
<dbReference type="InterPro" id="IPR007035">
    <property type="entry name" value="Peptidase_M55"/>
</dbReference>
<keyword evidence="4" id="KW-1185">Reference proteome</keyword>
<dbReference type="PIRSF" id="PIRSF015853">
    <property type="entry name" value="Pep_DppA"/>
    <property type="match status" value="1"/>
</dbReference>
<proteinExistence type="predicted"/>
<comment type="caution">
    <text evidence="3">The sequence shown here is derived from an EMBL/GenBank/DDBJ whole genome shotgun (WGS) entry which is preliminary data.</text>
</comment>
<dbReference type="Gene3D" id="3.30.1360.130">
    <property type="entry name" value="Dipeptide transport protein"/>
    <property type="match status" value="1"/>
</dbReference>
<feature type="active site" description="Nucleophile" evidence="1">
    <location>
        <position position="135"/>
    </location>
</feature>
<dbReference type="AlphaFoldDB" id="A0A211ZK90"/>
<feature type="binding site" evidence="2">
    <location>
        <position position="153"/>
    </location>
    <ligand>
        <name>Zn(2+)</name>
        <dbReference type="ChEBI" id="CHEBI:29105"/>
        <label>2</label>
    </ligand>
</feature>
<dbReference type="Pfam" id="PF04951">
    <property type="entry name" value="Peptidase_M55"/>
    <property type="match status" value="1"/>
</dbReference>
<feature type="binding site" evidence="2">
    <location>
        <position position="26"/>
    </location>
    <ligand>
        <name>Zn(2+)</name>
        <dbReference type="ChEBI" id="CHEBI:29105"/>
        <label>1</label>
    </ligand>
</feature>
<keyword evidence="2" id="KW-0862">Zinc</keyword>
<dbReference type="Gene3D" id="3.40.50.10780">
    <property type="entry name" value="Dipeptide transport protein"/>
    <property type="match status" value="1"/>
</dbReference>
<evidence type="ECO:0000256" key="2">
    <source>
        <dbReference type="PIRSR" id="PIRSR015853-2"/>
    </source>
</evidence>
<dbReference type="InterPro" id="IPR027476">
    <property type="entry name" value="DppA_N"/>
</dbReference>
<dbReference type="EMBL" id="NHON01000033">
    <property type="protein sequence ID" value="OWJ65691.1"/>
    <property type="molecule type" value="Genomic_DNA"/>
</dbReference>
<dbReference type="OrthoDB" id="9785420at2"/>
<feature type="binding site" evidence="2">
    <location>
        <position position="123"/>
    </location>
    <ligand>
        <name>Zn(2+)</name>
        <dbReference type="ChEBI" id="CHEBI:29105"/>
        <label>2</label>
    </ligand>
</feature>
<dbReference type="InterPro" id="IPR036177">
    <property type="entry name" value="Peptidase_M55_sf"/>
</dbReference>
<dbReference type="GO" id="GO:0046872">
    <property type="term" value="F:metal ion binding"/>
    <property type="evidence" value="ECO:0007669"/>
    <property type="project" value="UniProtKB-KW"/>
</dbReference>
<keyword evidence="2" id="KW-0479">Metal-binding</keyword>
<feature type="binding site" evidence="2">
    <location>
        <position position="26"/>
    </location>
    <ligand>
        <name>Zn(2+)</name>
        <dbReference type="ChEBI" id="CHEBI:29105"/>
        <label>2</label>
    </ligand>
</feature>
<protein>
    <recommendedName>
        <fullName evidence="5">Aminopeptidase</fullName>
    </recommendedName>
</protein>
<feature type="binding site" evidence="2">
    <location>
        <position position="78"/>
    </location>
    <ligand>
        <name>Zn(2+)</name>
        <dbReference type="ChEBI" id="CHEBI:29105"/>
        <label>2</label>
    </ligand>
</feature>
<name>A0A211ZK90_9PROT</name>
<sequence length="285" mass="30959">MQQWSPSQAPMNPPGGKAMRLYISADIEGIVGVVTRDHTSPEGFEYDRARDWMTDTVVAACEAAQEAGATEIVISDSHGNGESLKIDRLPESVQLVRSWPRPLTMMQGIEVGAFAGALLIGYHAGGSNPSGVLAHTLTGGFQEVRVNGQVLNEAGLNAAIAGHYSVPVIYASGDDVATAEIRDILGDIETTTVKWAHGTRSARTLTPAAAHKAVRDGVKRSIARIGEARPFRLKGPLALEIRFRDRQKVEHLAYLRFITQVDTYTIRYEAEDAVDMSKFLMFLLG</sequence>
<dbReference type="CDD" id="cd08663">
    <property type="entry name" value="DAP_dppA_1"/>
    <property type="match status" value="1"/>
</dbReference>
<evidence type="ECO:0000256" key="1">
    <source>
        <dbReference type="PIRSR" id="PIRSR015853-1"/>
    </source>
</evidence>
<reference evidence="4" key="1">
    <citation type="submission" date="2017-05" db="EMBL/GenBank/DDBJ databases">
        <authorList>
            <person name="Macchi M."/>
            <person name="Festa S."/>
            <person name="Coppotelli B.M."/>
            <person name="Morelli I.S."/>
        </authorList>
    </citation>
    <scope>NUCLEOTIDE SEQUENCE [LARGE SCALE GENOMIC DNA]</scope>
    <source>
        <strain evidence="4">I</strain>
    </source>
</reference>
<evidence type="ECO:0008006" key="5">
    <source>
        <dbReference type="Google" id="ProtNLM"/>
    </source>
</evidence>
<feature type="binding site" evidence="2">
    <location>
        <position position="28"/>
    </location>
    <ligand>
        <name>Zn(2+)</name>
        <dbReference type="ChEBI" id="CHEBI:29105"/>
        <label>1</label>
    </ligand>
</feature>
<dbReference type="STRING" id="1122125.GCA_000423185_05867"/>
<dbReference type="Proteomes" id="UP000196655">
    <property type="component" value="Unassembled WGS sequence"/>
</dbReference>